<feature type="region of interest" description="Disordered" evidence="1">
    <location>
        <begin position="97"/>
        <end position="121"/>
    </location>
</feature>
<accession>A0A3G4ZZF3</accession>
<organism evidence="3">
    <name type="scientific">Gaeavirus sp</name>
    <dbReference type="NCBI Taxonomy" id="2487767"/>
    <lineage>
        <taxon>Viruses</taxon>
        <taxon>Varidnaviria</taxon>
        <taxon>Bamfordvirae</taxon>
        <taxon>Nucleocytoviricota</taxon>
        <taxon>Megaviricetes</taxon>
        <taxon>Imitervirales</taxon>
        <taxon>Mimiviridae</taxon>
        <taxon>Klosneuvirinae</taxon>
    </lineage>
</organism>
<gene>
    <name evidence="3" type="ORF">Gaeavirus38_2</name>
</gene>
<name>A0A3G4ZZF3_9VIRU</name>
<protein>
    <recommendedName>
        <fullName evidence="2">OTU domain-containing protein</fullName>
    </recommendedName>
</protein>
<feature type="compositionally biased region" description="Basic and acidic residues" evidence="1">
    <location>
        <begin position="103"/>
        <end position="121"/>
    </location>
</feature>
<evidence type="ECO:0000313" key="3">
    <source>
        <dbReference type="EMBL" id="AYV80356.1"/>
    </source>
</evidence>
<evidence type="ECO:0000259" key="2">
    <source>
        <dbReference type="PROSITE" id="PS50802"/>
    </source>
</evidence>
<dbReference type="EMBL" id="MK072236">
    <property type="protein sequence ID" value="AYV80356.1"/>
    <property type="molecule type" value="Genomic_DNA"/>
</dbReference>
<feature type="compositionally biased region" description="Acidic residues" evidence="1">
    <location>
        <begin position="1"/>
        <end position="19"/>
    </location>
</feature>
<proteinExistence type="predicted"/>
<sequence length="498" mass="58176">MEYDDRDSDYEDDDYDEDDKGVKIYGHGHESEDDEIQLFQNRYYAKPPAQSQNPLFEPVFKQPKTSSGIFEDWDSTEGNASYDAEFNAKDNSEKYFQAPSRSHQSDHQRHTNPRDPREDDFYNMGLHEDTLSNAQHIANFRKPNHMHHNEPTDYKKQEWYKKQKFEEPATNQYDINYIYYNLTAKIDSLSKSNPNVYYPDFYDMTSWTKFLGREMTLAEIQIINNVLTEDEQNNKLKTLHKTLLTTGLFMIPNLTKDNGNCLFESLHHLDLGKPNEIRHNIAALLLSIRDIKHFFPNIESSPEELFNDTNELHAVYADNEPHLYNYDMMIADLYTNNSWTRLPTELILMTISRIYEIIIIIHSNIRTEPTIINVWNEEDAAHYDKVHLGHIDDSHYIPIIKIDDDLASEKDTYDEISSVLPLYNDAVSKYKRWATQTATALFEMSDDYETSKYIQKTKATPGYSYASDRLKLGLDNPTYAPGAGAGSRTNHNYEYDEM</sequence>
<reference evidence="3" key="1">
    <citation type="submission" date="2018-10" db="EMBL/GenBank/DDBJ databases">
        <title>Hidden diversity of soil giant viruses.</title>
        <authorList>
            <person name="Schulz F."/>
            <person name="Alteio L."/>
            <person name="Goudeau D."/>
            <person name="Ryan E.M."/>
            <person name="Malmstrom R.R."/>
            <person name="Blanchard J."/>
            <person name="Woyke T."/>
        </authorList>
    </citation>
    <scope>NUCLEOTIDE SEQUENCE</scope>
    <source>
        <strain evidence="3">GAV1</strain>
    </source>
</reference>
<dbReference type="InterPro" id="IPR003323">
    <property type="entry name" value="OTU_dom"/>
</dbReference>
<feature type="domain" description="OTU" evidence="2">
    <location>
        <begin position="250"/>
        <end position="402"/>
    </location>
</feature>
<dbReference type="Gene3D" id="3.90.70.80">
    <property type="match status" value="1"/>
</dbReference>
<feature type="region of interest" description="Disordered" evidence="1">
    <location>
        <begin position="1"/>
        <end position="32"/>
    </location>
</feature>
<evidence type="ECO:0000256" key="1">
    <source>
        <dbReference type="SAM" id="MobiDB-lite"/>
    </source>
</evidence>
<dbReference type="PROSITE" id="PS50802">
    <property type="entry name" value="OTU"/>
    <property type="match status" value="1"/>
</dbReference>
<feature type="region of interest" description="Disordered" evidence="1">
    <location>
        <begin position="45"/>
        <end position="76"/>
    </location>
</feature>